<dbReference type="NCBIfam" id="TIGR01167">
    <property type="entry name" value="LPXTG_anchor"/>
    <property type="match status" value="1"/>
</dbReference>
<keyword evidence="7" id="KW-1133">Transmembrane helix</keyword>
<evidence type="ECO:0000313" key="10">
    <source>
        <dbReference type="Proteomes" id="UP000051733"/>
    </source>
</evidence>
<evidence type="ECO:0000259" key="8">
    <source>
        <dbReference type="PROSITE" id="PS50847"/>
    </source>
</evidence>
<evidence type="ECO:0000256" key="2">
    <source>
        <dbReference type="ARBA" id="ARBA00022525"/>
    </source>
</evidence>
<dbReference type="InterPro" id="IPR019931">
    <property type="entry name" value="LPXTG_anchor"/>
</dbReference>
<keyword evidence="5" id="KW-0175">Coiled coil</keyword>
<keyword evidence="1" id="KW-0134">Cell wall</keyword>
<feature type="domain" description="Gram-positive cocci surface proteins LPxTG" evidence="8">
    <location>
        <begin position="657"/>
        <end position="692"/>
    </location>
</feature>
<evidence type="ECO:0000256" key="5">
    <source>
        <dbReference type="SAM" id="Coils"/>
    </source>
</evidence>
<dbReference type="PROSITE" id="PS50847">
    <property type="entry name" value="GRAM_POS_ANCHORING"/>
    <property type="match status" value="1"/>
</dbReference>
<keyword evidence="7" id="KW-0472">Membrane</keyword>
<dbReference type="AlphaFoldDB" id="A0A0R2A1Q5"/>
<comment type="caution">
    <text evidence="9">The sequence shown here is derived from an EMBL/GenBank/DDBJ whole genome shotgun (WGS) entry which is preliminary data.</text>
</comment>
<feature type="coiled-coil region" evidence="5">
    <location>
        <begin position="415"/>
        <end position="442"/>
    </location>
</feature>
<keyword evidence="7" id="KW-0812">Transmembrane</keyword>
<evidence type="ECO:0000256" key="4">
    <source>
        <dbReference type="ARBA" id="ARBA00023088"/>
    </source>
</evidence>
<gene>
    <name evidence="9" type="ORF">FC26_GL000349</name>
</gene>
<organism evidence="9 10">
    <name type="scientific">Paucilactobacillus vaccinostercus DSM 20634</name>
    <dbReference type="NCBI Taxonomy" id="1423813"/>
    <lineage>
        <taxon>Bacteria</taxon>
        <taxon>Bacillati</taxon>
        <taxon>Bacillota</taxon>
        <taxon>Bacilli</taxon>
        <taxon>Lactobacillales</taxon>
        <taxon>Lactobacillaceae</taxon>
        <taxon>Paucilactobacillus</taxon>
    </lineage>
</organism>
<feature type="region of interest" description="Disordered" evidence="6">
    <location>
        <begin position="37"/>
        <end position="56"/>
    </location>
</feature>
<dbReference type="RefSeq" id="WP_057780157.1">
    <property type="nucleotide sequence ID" value="NZ_AYYY01000061.1"/>
</dbReference>
<dbReference type="OrthoDB" id="2148705at2"/>
<name>A0A0R2A1Q5_9LACO</name>
<accession>A0A0R2A1Q5</accession>
<dbReference type="PATRIC" id="fig|1423813.3.peg.356"/>
<evidence type="ECO:0000256" key="7">
    <source>
        <dbReference type="SAM" id="Phobius"/>
    </source>
</evidence>
<protein>
    <recommendedName>
        <fullName evidence="8">Gram-positive cocci surface proteins LPxTG domain-containing protein</fullName>
    </recommendedName>
</protein>
<keyword evidence="2" id="KW-0964">Secreted</keyword>
<evidence type="ECO:0000256" key="1">
    <source>
        <dbReference type="ARBA" id="ARBA00022512"/>
    </source>
</evidence>
<sequence length="692" mass="72732">MKLNGRDVTQRRLLLVGTTTIASLGVGMMVAGQAQADTPTRSASSTAATAVVTDPQTQRLSDAQTKASQAASTAATAKVVADQAARADQVAQSAVASAQSHVAALYEQAAVAQATSSAVSTVSAATDQATSALGQVSQSPASGQTTAAASSATDDNGLPIVDDESSTADNVQDYEQTASLLYLLYGHRIPDHDSSDDDGLSDQTVQAAIQESTTTAEQDVIPADWNVVISGAAYAQDGIVYYETDQTQYGDAVDQAAAWWNQNAGQTVFQRADATHPATAHITDYYDAHFSMLATTGADGIVGLDVSVMEAFNYEPLNVITHDMGHLLGLAHAPAVGDIMNATVPRQTYTFSDYDRAALKTAICAYGKLRDSAGGDLTKYQELSGYMPLSTDDLALLGDPNYDQWHSLRSQLRTVATQAAQLEQQSTALKHAEQQATDAANAFTTGHATLAMVKTGVEALLALYQAMGSQSTDMFSALNVNLSAATIAKEAALREQLLQPADTTQGSTETGQQATTTTAATDLTQQLKTAQTTLTMFQKIAVAAQLGSEVAQCHYQTAQTNASVALTHYQSLLAVVNQGPHNGQPQATATNTPVSTTNQSTHVVADAGKVKQTKATVNPAPSRLDQASRAAIQRKTTRDVVIASPKSAGNHSDQVKLPQTSERETSHILALVGTLLMGLMGLLGIRQRQRRK</sequence>
<dbReference type="InterPro" id="IPR024079">
    <property type="entry name" value="MetalloPept_cat_dom_sf"/>
</dbReference>
<keyword evidence="10" id="KW-1185">Reference proteome</keyword>
<keyword evidence="3" id="KW-0732">Signal</keyword>
<evidence type="ECO:0000256" key="6">
    <source>
        <dbReference type="SAM" id="MobiDB-lite"/>
    </source>
</evidence>
<dbReference type="Proteomes" id="UP000051733">
    <property type="component" value="Unassembled WGS sequence"/>
</dbReference>
<evidence type="ECO:0000313" key="9">
    <source>
        <dbReference type="EMBL" id="KRM60861.1"/>
    </source>
</evidence>
<dbReference type="Gene3D" id="3.40.390.10">
    <property type="entry name" value="Collagenase (Catalytic Domain)"/>
    <property type="match status" value="1"/>
</dbReference>
<dbReference type="EMBL" id="AYYY01000061">
    <property type="protein sequence ID" value="KRM60861.1"/>
    <property type="molecule type" value="Genomic_DNA"/>
</dbReference>
<dbReference type="GO" id="GO:0008237">
    <property type="term" value="F:metallopeptidase activity"/>
    <property type="evidence" value="ECO:0007669"/>
    <property type="project" value="InterPro"/>
</dbReference>
<evidence type="ECO:0000256" key="3">
    <source>
        <dbReference type="ARBA" id="ARBA00022729"/>
    </source>
</evidence>
<feature type="region of interest" description="Disordered" evidence="6">
    <location>
        <begin position="132"/>
        <end position="170"/>
    </location>
</feature>
<reference evidence="9 10" key="1">
    <citation type="journal article" date="2015" name="Genome Announc.">
        <title>Expanding the biotechnology potential of lactobacilli through comparative genomics of 213 strains and associated genera.</title>
        <authorList>
            <person name="Sun Z."/>
            <person name="Harris H.M."/>
            <person name="McCann A."/>
            <person name="Guo C."/>
            <person name="Argimon S."/>
            <person name="Zhang W."/>
            <person name="Yang X."/>
            <person name="Jeffery I.B."/>
            <person name="Cooney J.C."/>
            <person name="Kagawa T.F."/>
            <person name="Liu W."/>
            <person name="Song Y."/>
            <person name="Salvetti E."/>
            <person name="Wrobel A."/>
            <person name="Rasinkangas P."/>
            <person name="Parkhill J."/>
            <person name="Rea M.C."/>
            <person name="O'Sullivan O."/>
            <person name="Ritari J."/>
            <person name="Douillard F.P."/>
            <person name="Paul Ross R."/>
            <person name="Yang R."/>
            <person name="Briner A.E."/>
            <person name="Felis G.E."/>
            <person name="de Vos W.M."/>
            <person name="Barrangou R."/>
            <person name="Klaenhammer T.R."/>
            <person name="Caufield P.W."/>
            <person name="Cui Y."/>
            <person name="Zhang H."/>
            <person name="O'Toole P.W."/>
        </authorList>
    </citation>
    <scope>NUCLEOTIDE SEQUENCE [LARGE SCALE GENOMIC DNA]</scope>
    <source>
        <strain evidence="9 10">DSM 20634</strain>
    </source>
</reference>
<proteinExistence type="predicted"/>
<feature type="compositionally biased region" description="Low complexity" evidence="6">
    <location>
        <begin position="37"/>
        <end position="55"/>
    </location>
</feature>
<feature type="compositionally biased region" description="Low complexity" evidence="6">
    <location>
        <begin position="132"/>
        <end position="153"/>
    </location>
</feature>
<dbReference type="SUPFAM" id="SSF55486">
    <property type="entry name" value="Metalloproteases ('zincins'), catalytic domain"/>
    <property type="match status" value="1"/>
</dbReference>
<keyword evidence="4" id="KW-0572">Peptidoglycan-anchor</keyword>
<feature type="transmembrane region" description="Helical" evidence="7">
    <location>
        <begin position="667"/>
        <end position="685"/>
    </location>
</feature>